<sequence length="212" mass="22510">MICRSYAYSSHDTRVGTLYAPIVRQAQLDVLDSAAVNTTEHLAMTVSIDTDKGTSKVIHPLGKDILAARMATQWLAMTDSRESSESTVPSGPLARRASAMEEDASTGTVTFAEGTAKGLRAMTPNYITKATATNLVKSASNPLQGFEVAGQDGVFYTADASIQGNTVIVHSDEVTKISQVCYLWGLAPNSSSMLYNSVNLPASPFLLGVGKE</sequence>
<evidence type="ECO:0000313" key="4">
    <source>
        <dbReference type="Proteomes" id="UP000291226"/>
    </source>
</evidence>
<dbReference type="InterPro" id="IPR039329">
    <property type="entry name" value="SIAE"/>
</dbReference>
<dbReference type="SUPFAM" id="SSF52266">
    <property type="entry name" value="SGNH hydrolase"/>
    <property type="match status" value="1"/>
</dbReference>
<gene>
    <name evidence="1" type="ORF">MCC10009_1889</name>
    <name evidence="2" type="ORF">MCC10083_1834</name>
    <name evidence="3" type="ORF">MCC10100_1864</name>
</gene>
<dbReference type="Proteomes" id="UP000291226">
    <property type="component" value="Unassembled WGS sequence"/>
</dbReference>
<evidence type="ECO:0000313" key="1">
    <source>
        <dbReference type="EMBL" id="TCD84393.1"/>
    </source>
</evidence>
<comment type="caution">
    <text evidence="3">The sequence shown here is derived from an EMBL/GenBank/DDBJ whole genome shotgun (WGS) entry which is preliminary data.</text>
</comment>
<evidence type="ECO:0000313" key="5">
    <source>
        <dbReference type="Proteomes" id="UP000291881"/>
    </source>
</evidence>
<reference evidence="4 5" key="1">
    <citation type="journal article" date="2018" name="Sci. Rep.">
        <title>Genomic diversity and distribution of Bifidobacterium longum subsp. longum across the human lifespan.</title>
        <authorList>
            <person name="Odamaki T."/>
            <person name="Bottacini F."/>
            <person name="Kato K."/>
            <person name="Mitsuyama E."/>
            <person name="Yoshida K."/>
            <person name="Horigome A."/>
            <person name="Xiao J.Z."/>
            <person name="van Sinderen D."/>
        </authorList>
    </citation>
    <scope>NUCLEOTIDE SEQUENCE [LARGE SCALE GENOMIC DNA]</scope>
    <source>
        <strain evidence="1 5">MCC10009</strain>
        <strain evidence="2 4">MCC10083</strain>
        <strain evidence="3 6">MCC10100</strain>
    </source>
</reference>
<dbReference type="PANTHER" id="PTHR22901:SF0">
    <property type="entry name" value="SIALATE O-ACETYLESTERASE"/>
    <property type="match status" value="1"/>
</dbReference>
<evidence type="ECO:0000313" key="6">
    <source>
        <dbReference type="Proteomes" id="UP000294241"/>
    </source>
</evidence>
<dbReference type="EMBL" id="SHPS01000036">
    <property type="protein sequence ID" value="TCD84393.1"/>
    <property type="molecule type" value="Genomic_DNA"/>
</dbReference>
<evidence type="ECO:0000313" key="3">
    <source>
        <dbReference type="EMBL" id="TCF37697.1"/>
    </source>
</evidence>
<reference evidence="3" key="2">
    <citation type="submission" date="2019-02" db="EMBL/GenBank/DDBJ databases">
        <authorList>
            <person name="Odamaki T."/>
        </authorList>
    </citation>
    <scope>NUCLEOTIDE SEQUENCE</scope>
    <source>
        <strain evidence="1">MCC10009</strain>
        <strain evidence="2">MCC10083</strain>
        <strain evidence="3">MCC10100</strain>
    </source>
</reference>
<dbReference type="RefSeq" id="WP_050492069.1">
    <property type="nucleotide sequence ID" value="NZ_RJJN01000009.1"/>
</dbReference>
<dbReference type="GO" id="GO:0001681">
    <property type="term" value="F:sialate O-acetylesterase activity"/>
    <property type="evidence" value="ECO:0007669"/>
    <property type="project" value="InterPro"/>
</dbReference>
<name>A0A4R0U5Y1_BIFLL</name>
<evidence type="ECO:0000313" key="2">
    <source>
        <dbReference type="EMBL" id="TCF07890.1"/>
    </source>
</evidence>
<organism evidence="3 6">
    <name type="scientific">Bifidobacterium longum subsp. longum</name>
    <dbReference type="NCBI Taxonomy" id="1679"/>
    <lineage>
        <taxon>Bacteria</taxon>
        <taxon>Bacillati</taxon>
        <taxon>Actinomycetota</taxon>
        <taxon>Actinomycetes</taxon>
        <taxon>Bifidobacteriales</taxon>
        <taxon>Bifidobacteriaceae</taxon>
        <taxon>Bifidobacterium</taxon>
    </lineage>
</organism>
<proteinExistence type="predicted"/>
<dbReference type="GO" id="GO:0005975">
    <property type="term" value="P:carbohydrate metabolic process"/>
    <property type="evidence" value="ECO:0007669"/>
    <property type="project" value="TreeGrafter"/>
</dbReference>
<dbReference type="EMBL" id="SHST01000032">
    <property type="protein sequence ID" value="TCF37697.1"/>
    <property type="molecule type" value="Genomic_DNA"/>
</dbReference>
<accession>A0A4R0U5Y1</accession>
<dbReference type="PANTHER" id="PTHR22901">
    <property type="entry name" value="SIALATE O-ACETYLESTERASE"/>
    <property type="match status" value="1"/>
</dbReference>
<protein>
    <submittedName>
        <fullName evidence="3">Sialic acid-specific 9-O-acetylesterase</fullName>
    </submittedName>
</protein>
<dbReference type="AlphaFoldDB" id="A0A4R0U5Y1"/>
<dbReference type="Proteomes" id="UP000291881">
    <property type="component" value="Unassembled WGS sequence"/>
</dbReference>
<dbReference type="Proteomes" id="UP000294241">
    <property type="component" value="Unassembled WGS sequence"/>
</dbReference>
<dbReference type="EMBL" id="SHSD01000043">
    <property type="protein sequence ID" value="TCF07890.1"/>
    <property type="molecule type" value="Genomic_DNA"/>
</dbReference>